<dbReference type="SUPFAM" id="SSF55729">
    <property type="entry name" value="Acyl-CoA N-acyltransferases (Nat)"/>
    <property type="match status" value="1"/>
</dbReference>
<comment type="caution">
    <text evidence="2">The sequence shown here is derived from an EMBL/GenBank/DDBJ whole genome shotgun (WGS) entry which is preliminary data.</text>
</comment>
<organism evidence="2 3">
    <name type="scientific">Clostridium sulfidigenes</name>
    <dbReference type="NCBI Taxonomy" id="318464"/>
    <lineage>
        <taxon>Bacteria</taxon>
        <taxon>Bacillati</taxon>
        <taxon>Bacillota</taxon>
        <taxon>Clostridia</taxon>
        <taxon>Eubacteriales</taxon>
        <taxon>Clostridiaceae</taxon>
        <taxon>Clostridium</taxon>
    </lineage>
</organism>
<dbReference type="InterPro" id="IPR000182">
    <property type="entry name" value="GNAT_dom"/>
</dbReference>
<feature type="domain" description="N-acetyltransferase" evidence="1">
    <location>
        <begin position="2"/>
        <end position="153"/>
    </location>
</feature>
<gene>
    <name evidence="2" type="ORF">E7215_07805</name>
</gene>
<evidence type="ECO:0000313" key="3">
    <source>
        <dbReference type="Proteomes" id="UP000768462"/>
    </source>
</evidence>
<evidence type="ECO:0000313" key="2">
    <source>
        <dbReference type="EMBL" id="MBE6060062.1"/>
    </source>
</evidence>
<dbReference type="GO" id="GO:0016747">
    <property type="term" value="F:acyltransferase activity, transferring groups other than amino-acyl groups"/>
    <property type="evidence" value="ECO:0007669"/>
    <property type="project" value="InterPro"/>
</dbReference>
<protein>
    <submittedName>
        <fullName evidence="2">GNAT family N-acetyltransferase</fullName>
    </submittedName>
</protein>
<evidence type="ECO:0000259" key="1">
    <source>
        <dbReference type="PROSITE" id="PS51186"/>
    </source>
</evidence>
<dbReference type="CDD" id="cd04301">
    <property type="entry name" value="NAT_SF"/>
    <property type="match status" value="1"/>
</dbReference>
<dbReference type="Proteomes" id="UP000768462">
    <property type="component" value="Unassembled WGS sequence"/>
</dbReference>
<dbReference type="Gene3D" id="3.40.630.30">
    <property type="match status" value="1"/>
</dbReference>
<dbReference type="EMBL" id="SVCM01000084">
    <property type="protein sequence ID" value="MBE6060062.1"/>
    <property type="molecule type" value="Genomic_DNA"/>
</dbReference>
<reference evidence="2" key="1">
    <citation type="submission" date="2019-04" db="EMBL/GenBank/DDBJ databases">
        <title>Evolution of Biomass-Degrading Anaerobic Consortia Revealed by Metagenomics.</title>
        <authorList>
            <person name="Peng X."/>
        </authorList>
    </citation>
    <scope>NUCLEOTIDE SEQUENCE</scope>
    <source>
        <strain evidence="2">SIG254</strain>
    </source>
</reference>
<dbReference type="PROSITE" id="PS51186">
    <property type="entry name" value="GNAT"/>
    <property type="match status" value="1"/>
</dbReference>
<dbReference type="Pfam" id="PF00583">
    <property type="entry name" value="Acetyltransf_1"/>
    <property type="match status" value="1"/>
</dbReference>
<dbReference type="InterPro" id="IPR016181">
    <property type="entry name" value="Acyl_CoA_acyltransferase"/>
</dbReference>
<name>A0A927W3Y3_9CLOT</name>
<proteinExistence type="predicted"/>
<sequence length="154" mass="18363">MLHLEKVKIEDAHNIIEVRRLAYTDEDIRFGESKGEYLKYIGDANFVSWCISKYPLYKIMLDETIIGTFWLDHETDNRPNHFELQDFCILPEYQNEGYGRKAIELIEKLHPNVEIWSLSTLICSVRNQHLYEKMGYKKINQTEGSIYYEKSVKY</sequence>
<accession>A0A927W3Y3</accession>
<dbReference type="AlphaFoldDB" id="A0A927W3Y3"/>